<accession>A0A225B9M7</accession>
<feature type="transmembrane region" description="Helical" evidence="7">
    <location>
        <begin position="236"/>
        <end position="262"/>
    </location>
</feature>
<name>A0A225B9M7_TALAT</name>
<keyword evidence="3 7" id="KW-0812">Transmembrane</keyword>
<dbReference type="STRING" id="1441469.A0A225B9M7"/>
<dbReference type="GO" id="GO:0005886">
    <property type="term" value="C:plasma membrane"/>
    <property type="evidence" value="ECO:0007669"/>
    <property type="project" value="TreeGrafter"/>
</dbReference>
<evidence type="ECO:0000256" key="2">
    <source>
        <dbReference type="ARBA" id="ARBA00022448"/>
    </source>
</evidence>
<evidence type="ECO:0000256" key="6">
    <source>
        <dbReference type="ARBA" id="ARBA00049660"/>
    </source>
</evidence>
<dbReference type="GO" id="GO:0015513">
    <property type="term" value="F:high-affinity secondary active nitrite transmembrane transporter activity"/>
    <property type="evidence" value="ECO:0007669"/>
    <property type="project" value="TreeGrafter"/>
</dbReference>
<gene>
    <name evidence="8" type="ORF">UA08_00620</name>
</gene>
<evidence type="ECO:0008006" key="10">
    <source>
        <dbReference type="Google" id="ProtNLM"/>
    </source>
</evidence>
<comment type="similarity">
    <text evidence="6">Belongs to the FNT transporter (TC 1.A.16) family.</text>
</comment>
<feature type="transmembrane region" description="Helical" evidence="7">
    <location>
        <begin position="34"/>
        <end position="56"/>
    </location>
</feature>
<dbReference type="PANTHER" id="PTHR30520:SF6">
    <property type="entry name" value="FORMATE_NITRATE FAMILY TRANSPORTER (EUROFUNG)"/>
    <property type="match status" value="1"/>
</dbReference>
<keyword evidence="9" id="KW-1185">Reference proteome</keyword>
<protein>
    <recommendedName>
        <fullName evidence="10">Formate transporter</fullName>
    </recommendedName>
</protein>
<evidence type="ECO:0000256" key="7">
    <source>
        <dbReference type="SAM" id="Phobius"/>
    </source>
</evidence>
<dbReference type="Gene3D" id="1.20.1080.10">
    <property type="entry name" value="Glycerol uptake facilitator protein"/>
    <property type="match status" value="1"/>
</dbReference>
<dbReference type="RefSeq" id="XP_020124217.1">
    <property type="nucleotide sequence ID" value="XM_020260447.1"/>
</dbReference>
<sequence>MASSFSVNALTPVEVVEMITATGARKGNMRLDKVFFSGVSAGCMLAFACATVLSTNTAPWWQENAPGLIRTIGALVFPYGLCMIILTGADLCTGSFMFTTLAVLQRRLSWYKMLTHWVLTFLGNLAGSLFMVSIILGYGDILSAAPYSTEVINFATKKQVTPEWQMIFLRGIGCNWLVCLACFFGIQGRDLASKVIGIWMPIFAFVSLGFDHVVANMTFIPMAIWLNAPGISVGLYIWKGIIPALIGNIIGGGLFCGTYYWYMYALDENLSVGAIKGLVGKKGTVSSEDIESSAATVTAPVDKEEKSA</sequence>
<dbReference type="GeneID" id="31000375"/>
<evidence type="ECO:0000256" key="4">
    <source>
        <dbReference type="ARBA" id="ARBA00022989"/>
    </source>
</evidence>
<dbReference type="FunFam" id="1.20.1080.10:FF:000011">
    <property type="entry name" value="Formate family transporter"/>
    <property type="match status" value="1"/>
</dbReference>
<comment type="subcellular location">
    <subcellularLocation>
        <location evidence="1">Membrane</location>
        <topology evidence="1">Multi-pass membrane protein</topology>
    </subcellularLocation>
</comment>
<dbReference type="GO" id="GO:0015707">
    <property type="term" value="P:nitrite transport"/>
    <property type="evidence" value="ECO:0007669"/>
    <property type="project" value="TreeGrafter"/>
</dbReference>
<organism evidence="8 9">
    <name type="scientific">Talaromyces atroroseus</name>
    <dbReference type="NCBI Taxonomy" id="1441469"/>
    <lineage>
        <taxon>Eukaryota</taxon>
        <taxon>Fungi</taxon>
        <taxon>Dikarya</taxon>
        <taxon>Ascomycota</taxon>
        <taxon>Pezizomycotina</taxon>
        <taxon>Eurotiomycetes</taxon>
        <taxon>Eurotiomycetidae</taxon>
        <taxon>Eurotiales</taxon>
        <taxon>Trichocomaceae</taxon>
        <taxon>Talaromyces</taxon>
        <taxon>Talaromyces sect. Trachyspermi</taxon>
    </lineage>
</organism>
<dbReference type="PROSITE" id="PS01006">
    <property type="entry name" value="FORMATE_NITRITE_TP_2"/>
    <property type="match status" value="1"/>
</dbReference>
<dbReference type="PANTHER" id="PTHR30520">
    <property type="entry name" value="FORMATE TRANSPORTER-RELATED"/>
    <property type="match status" value="1"/>
</dbReference>
<dbReference type="InterPro" id="IPR024002">
    <property type="entry name" value="For/NO2_transpt_CS"/>
</dbReference>
<dbReference type="AlphaFoldDB" id="A0A225B9M7"/>
<comment type="caution">
    <text evidence="8">The sequence shown here is derived from an EMBL/GenBank/DDBJ whole genome shotgun (WGS) entry which is preliminary data.</text>
</comment>
<feature type="transmembrane region" description="Helical" evidence="7">
    <location>
        <begin position="167"/>
        <end position="186"/>
    </location>
</feature>
<evidence type="ECO:0000256" key="5">
    <source>
        <dbReference type="ARBA" id="ARBA00023136"/>
    </source>
</evidence>
<proteinExistence type="inferred from homology"/>
<evidence type="ECO:0000313" key="9">
    <source>
        <dbReference type="Proteomes" id="UP000214365"/>
    </source>
</evidence>
<evidence type="ECO:0000313" key="8">
    <source>
        <dbReference type="EMBL" id="OKL64096.1"/>
    </source>
</evidence>
<dbReference type="OrthoDB" id="4829at2759"/>
<feature type="transmembrane region" description="Helical" evidence="7">
    <location>
        <begin position="198"/>
        <end position="224"/>
    </location>
</feature>
<feature type="transmembrane region" description="Helical" evidence="7">
    <location>
        <begin position="76"/>
        <end position="104"/>
    </location>
</feature>
<dbReference type="InterPro" id="IPR000292">
    <property type="entry name" value="For/NO2_transpt"/>
</dbReference>
<evidence type="ECO:0000256" key="1">
    <source>
        <dbReference type="ARBA" id="ARBA00004141"/>
    </source>
</evidence>
<reference evidence="8 9" key="1">
    <citation type="submission" date="2015-06" db="EMBL/GenBank/DDBJ databases">
        <title>Talaromyces atroroseus IBT 11181 draft genome.</title>
        <authorList>
            <person name="Rasmussen K.B."/>
            <person name="Rasmussen S."/>
            <person name="Petersen B."/>
            <person name="Sicheritz-Ponten T."/>
            <person name="Mortensen U.H."/>
            <person name="Thrane U."/>
        </authorList>
    </citation>
    <scope>NUCLEOTIDE SEQUENCE [LARGE SCALE GENOMIC DNA]</scope>
    <source>
        <strain evidence="8 9">IBT 11181</strain>
    </source>
</reference>
<dbReference type="Proteomes" id="UP000214365">
    <property type="component" value="Unassembled WGS sequence"/>
</dbReference>
<keyword evidence="2" id="KW-0813">Transport</keyword>
<dbReference type="InterPro" id="IPR023271">
    <property type="entry name" value="Aquaporin-like"/>
</dbReference>
<keyword evidence="4 7" id="KW-1133">Transmembrane helix</keyword>
<keyword evidence="5 7" id="KW-0472">Membrane</keyword>
<evidence type="ECO:0000256" key="3">
    <source>
        <dbReference type="ARBA" id="ARBA00022692"/>
    </source>
</evidence>
<dbReference type="Pfam" id="PF01226">
    <property type="entry name" value="Form_Nir_trans"/>
    <property type="match status" value="1"/>
</dbReference>
<dbReference type="EMBL" id="LFMY01000001">
    <property type="protein sequence ID" value="OKL64096.1"/>
    <property type="molecule type" value="Genomic_DNA"/>
</dbReference>
<feature type="transmembrane region" description="Helical" evidence="7">
    <location>
        <begin position="116"/>
        <end position="138"/>
    </location>
</feature>